<dbReference type="AlphaFoldDB" id="A0A0T7H0H8"/>
<accession>A0A0T7H0H8</accession>
<dbReference type="EMBL" id="CCRK01000014">
    <property type="protein sequence ID" value="CDZ53016.1"/>
    <property type="molecule type" value="Genomic_DNA"/>
</dbReference>
<protein>
    <recommendedName>
        <fullName evidence="3">Phage tail assembly chaperone</fullName>
    </recommendedName>
</protein>
<dbReference type="RefSeq" id="WP_046637568.1">
    <property type="nucleotide sequence ID" value="NZ_CCRK01000014.1"/>
</dbReference>
<dbReference type="InterPro" id="IPR011739">
    <property type="entry name" value="GTA_rcc01693"/>
</dbReference>
<organism evidence="1 2">
    <name type="scientific">Neorhizobium galegae bv. officinalis</name>
    <dbReference type="NCBI Taxonomy" id="323656"/>
    <lineage>
        <taxon>Bacteria</taxon>
        <taxon>Pseudomonadati</taxon>
        <taxon>Pseudomonadota</taxon>
        <taxon>Alphaproteobacteria</taxon>
        <taxon>Hyphomicrobiales</taxon>
        <taxon>Rhizobiaceae</taxon>
        <taxon>Rhizobium/Agrobacterium group</taxon>
        <taxon>Neorhizobium</taxon>
    </lineage>
</organism>
<reference evidence="1 2" key="1">
    <citation type="submission" date="2014-08" db="EMBL/GenBank/DDBJ databases">
        <authorList>
            <person name="Chen Y.-H."/>
        </authorList>
    </citation>
    <scope>NUCLEOTIDE SEQUENCE [LARGE SCALE GENOMIC DNA]</scope>
</reference>
<proteinExistence type="predicted"/>
<sequence>MHAGLCLLRLPPRDFWALTPVEFLAMTGGMRGRGAGMEKAGLEALMRAFPDG</sequence>
<dbReference type="Proteomes" id="UP000039660">
    <property type="component" value="Unassembled WGS sequence"/>
</dbReference>
<evidence type="ECO:0000313" key="2">
    <source>
        <dbReference type="Proteomes" id="UP000039660"/>
    </source>
</evidence>
<evidence type="ECO:0000313" key="1">
    <source>
        <dbReference type="EMBL" id="CDZ53016.1"/>
    </source>
</evidence>
<dbReference type="NCBIfam" id="TIGR02216">
    <property type="entry name" value="phage_TIGR02216"/>
    <property type="match status" value="1"/>
</dbReference>
<gene>
    <name evidence="1" type="ORF">NGAL_HAMBI1189_47760</name>
</gene>
<dbReference type="InterPro" id="IPR019056">
    <property type="entry name" value="Phage_TAC_6"/>
</dbReference>
<dbReference type="Pfam" id="PF09550">
    <property type="entry name" value="Phage_TAC_6"/>
    <property type="match status" value="1"/>
</dbReference>
<evidence type="ECO:0008006" key="3">
    <source>
        <dbReference type="Google" id="ProtNLM"/>
    </source>
</evidence>
<name>A0A0T7H0H8_NEOGA</name>